<dbReference type="SUPFAM" id="SSF51679">
    <property type="entry name" value="Bacterial luciferase-like"/>
    <property type="match status" value="1"/>
</dbReference>
<reference evidence="4" key="1">
    <citation type="journal article" date="2019" name="Int. J. Syst. Evol. Microbiol.">
        <title>The Global Catalogue of Microorganisms (GCM) 10K type strain sequencing project: providing services to taxonomists for standard genome sequencing and annotation.</title>
        <authorList>
            <consortium name="The Broad Institute Genomics Platform"/>
            <consortium name="The Broad Institute Genome Sequencing Center for Infectious Disease"/>
            <person name="Wu L."/>
            <person name="Ma J."/>
        </authorList>
    </citation>
    <scope>NUCLEOTIDE SEQUENCE [LARGE SCALE GENOMIC DNA]</scope>
    <source>
        <strain evidence="4">CCUG 66188</strain>
    </source>
</reference>
<comment type="caution">
    <text evidence="3">The sequence shown here is derived from an EMBL/GenBank/DDBJ whole genome shotgun (WGS) entry which is preliminary data.</text>
</comment>
<organism evidence="3 4">
    <name type="scientific">Dysgonomonas termitidis</name>
    <dbReference type="NCBI Taxonomy" id="1516126"/>
    <lineage>
        <taxon>Bacteria</taxon>
        <taxon>Pseudomonadati</taxon>
        <taxon>Bacteroidota</taxon>
        <taxon>Bacteroidia</taxon>
        <taxon>Bacteroidales</taxon>
        <taxon>Dysgonomonadaceae</taxon>
        <taxon>Dysgonomonas</taxon>
    </lineage>
</organism>
<dbReference type="InterPro" id="IPR050766">
    <property type="entry name" value="Bact_Lucif_Oxidored"/>
</dbReference>
<dbReference type="PANTHER" id="PTHR30137">
    <property type="entry name" value="LUCIFERASE-LIKE MONOOXYGENASE"/>
    <property type="match status" value="1"/>
</dbReference>
<evidence type="ECO:0000313" key="3">
    <source>
        <dbReference type="EMBL" id="MFC4675080.1"/>
    </source>
</evidence>
<proteinExistence type="predicted"/>
<dbReference type="RefSeq" id="WP_379997961.1">
    <property type="nucleotide sequence ID" value="NZ_JBHSGN010000090.1"/>
</dbReference>
<keyword evidence="3" id="KW-0560">Oxidoreductase</keyword>
<gene>
    <name evidence="3" type="ORF">ACFO6W_15375</name>
</gene>
<protein>
    <submittedName>
        <fullName evidence="3">LLM class flavin-dependent oxidoreductase</fullName>
        <ecNumber evidence="3">1.-.-.-</ecNumber>
    </submittedName>
</protein>
<dbReference type="PANTHER" id="PTHR30137:SF6">
    <property type="entry name" value="LUCIFERASE-LIKE MONOOXYGENASE"/>
    <property type="match status" value="1"/>
</dbReference>
<dbReference type="EC" id="1.-.-.-" evidence="3"/>
<dbReference type="Gene3D" id="3.20.20.30">
    <property type="entry name" value="Luciferase-like domain"/>
    <property type="match status" value="1"/>
</dbReference>
<dbReference type="Pfam" id="PF00296">
    <property type="entry name" value="Bac_luciferase"/>
    <property type="match status" value="1"/>
</dbReference>
<dbReference type="NCBIfam" id="TIGR03558">
    <property type="entry name" value="oxido_grp_1"/>
    <property type="match status" value="1"/>
</dbReference>
<dbReference type="Proteomes" id="UP001596023">
    <property type="component" value="Unassembled WGS sequence"/>
</dbReference>
<dbReference type="InterPro" id="IPR011251">
    <property type="entry name" value="Luciferase-like_dom"/>
</dbReference>
<evidence type="ECO:0000256" key="1">
    <source>
        <dbReference type="ARBA" id="ARBA00007789"/>
    </source>
</evidence>
<evidence type="ECO:0000313" key="4">
    <source>
        <dbReference type="Proteomes" id="UP001596023"/>
    </source>
</evidence>
<accession>A0ABV9KYG8</accession>
<dbReference type="EMBL" id="JBHSGN010000090">
    <property type="protein sequence ID" value="MFC4675080.1"/>
    <property type="molecule type" value="Genomic_DNA"/>
</dbReference>
<dbReference type="InterPro" id="IPR036661">
    <property type="entry name" value="Luciferase-like_sf"/>
</dbReference>
<comment type="similarity">
    <text evidence="1">To bacterial alkanal monooxygenase alpha and beta chains.</text>
</comment>
<dbReference type="InterPro" id="IPR019949">
    <property type="entry name" value="CmoO-like"/>
</dbReference>
<name>A0ABV9KYG8_9BACT</name>
<evidence type="ECO:0000259" key="2">
    <source>
        <dbReference type="Pfam" id="PF00296"/>
    </source>
</evidence>
<keyword evidence="4" id="KW-1185">Reference proteome</keyword>
<sequence length="336" mass="37026">MDNRINISVLDLGIVVEGQDIPDALTEIVHNAQHIESLGYKRIWIAEHHNTSSASTAATAVLIGHIAERTTTLRVGSGGIMLPNHTPLAVAEQFGTLDILYPDRIDLGLGRAPGTDQLTAAALRRNNLSTTYHFPEDIKALQQYFSKENSSSKVRAFPGEGRNVPIWILGSSTDSAYLAAELGLPYVFASHFAPALLLTAIDIYKKNFKPSVYHDRPYLMVGANVIVADTNEEATFLGTSLQQLIFGLVTGNPTKLPPPVKKLPVTFSRPDVKQSLYNMLACTFCGNKEKVRAQARDFMEKTGADELFITNYIYDKAARFRSFELLAEAMKLKSLK</sequence>
<feature type="domain" description="Luciferase-like" evidence="2">
    <location>
        <begin position="23"/>
        <end position="234"/>
    </location>
</feature>
<dbReference type="GO" id="GO:0016491">
    <property type="term" value="F:oxidoreductase activity"/>
    <property type="evidence" value="ECO:0007669"/>
    <property type="project" value="UniProtKB-KW"/>
</dbReference>